<dbReference type="PATRIC" id="fig|1703779.3.peg.632"/>
<reference evidence="2 3" key="1">
    <citation type="journal article" date="2015" name="Microbiome">
        <title>Genomic resolution of linkages in carbon, nitrogen, and sulfur cycling among widespread estuary sediment bacteria.</title>
        <authorList>
            <person name="Baker B.J."/>
            <person name="Lazar C.S."/>
            <person name="Teske A.P."/>
            <person name="Dick G.J."/>
        </authorList>
    </citation>
    <scope>NUCLEOTIDE SEQUENCE [LARGE SCALE GENOMIC DNA]</scope>
    <source>
        <strain evidence="2">SM23_42</strain>
    </source>
</reference>
<dbReference type="EMBL" id="LJUJ01000004">
    <property type="protein sequence ID" value="KPK64304.1"/>
    <property type="molecule type" value="Genomic_DNA"/>
</dbReference>
<dbReference type="Pfam" id="PF02577">
    <property type="entry name" value="BFN_dom"/>
    <property type="match status" value="1"/>
</dbReference>
<dbReference type="InterPro" id="IPR036104">
    <property type="entry name" value="BFN_sf"/>
</dbReference>
<evidence type="ECO:0000313" key="3">
    <source>
        <dbReference type="Proteomes" id="UP000051373"/>
    </source>
</evidence>
<dbReference type="InterPro" id="IPR003729">
    <property type="entry name" value="Bi_nuclease_dom"/>
</dbReference>
<dbReference type="SUPFAM" id="SSF103256">
    <property type="entry name" value="Hypothetical protein TM0160"/>
    <property type="match status" value="1"/>
</dbReference>
<dbReference type="STRING" id="1703779.AMJ83_03175"/>
<evidence type="ECO:0000313" key="2">
    <source>
        <dbReference type="EMBL" id="KPK64304.1"/>
    </source>
</evidence>
<organism evidence="2 3">
    <name type="scientific">candidate division WOR_3 bacterium SM23_42</name>
    <dbReference type="NCBI Taxonomy" id="1703779"/>
    <lineage>
        <taxon>Bacteria</taxon>
        <taxon>Bacteria division WOR-3</taxon>
    </lineage>
</organism>
<name>A0A0S8FUC0_UNCW3</name>
<proteinExistence type="predicted"/>
<dbReference type="PANTHER" id="PTHR15160">
    <property type="entry name" value="VON HIPPEL-LINDAU PROTEIN"/>
    <property type="match status" value="1"/>
</dbReference>
<accession>A0A0S8FUC0</accession>
<dbReference type="GO" id="GO:0004518">
    <property type="term" value="F:nuclease activity"/>
    <property type="evidence" value="ECO:0007669"/>
    <property type="project" value="InterPro"/>
</dbReference>
<evidence type="ECO:0000259" key="1">
    <source>
        <dbReference type="PROSITE" id="PS51658"/>
    </source>
</evidence>
<dbReference type="PANTHER" id="PTHR15160:SF1">
    <property type="entry name" value="VON HIPPEL-LINDAU DISEASE TUMOR SUPPRESSOR"/>
    <property type="match status" value="1"/>
</dbReference>
<dbReference type="Gene3D" id="3.10.690.10">
    <property type="entry name" value="Bifunctional nuclease domain"/>
    <property type="match status" value="1"/>
</dbReference>
<protein>
    <recommendedName>
        <fullName evidence="1">BFN domain-containing protein</fullName>
    </recommendedName>
</protein>
<sequence>MLEVFVNAVIEDQQWHTYVVLLKEKFGERTLPIWIGESEAMAIALTLEGVSPKRPLTHDLLKSVLDAFQAKVSKIGIVDLKDETYYAKIFVEVDSKVYAIDARPSDSIALALRTRSTIWVQDRIMNQNGIVLQGDKTIDELKRRLRNTKPESFGEVDFGK</sequence>
<comment type="caution">
    <text evidence="2">The sequence shown here is derived from an EMBL/GenBank/DDBJ whole genome shotgun (WGS) entry which is preliminary data.</text>
</comment>
<dbReference type="PROSITE" id="PS51658">
    <property type="entry name" value="BFN"/>
    <property type="match status" value="1"/>
</dbReference>
<dbReference type="AlphaFoldDB" id="A0A0S8FUC0"/>
<gene>
    <name evidence="2" type="ORF">AMJ83_03175</name>
</gene>
<feature type="domain" description="BFN" evidence="1">
    <location>
        <begin position="1"/>
        <end position="132"/>
    </location>
</feature>
<dbReference type="Proteomes" id="UP000051373">
    <property type="component" value="Unassembled WGS sequence"/>
</dbReference>